<dbReference type="PRINTS" id="PR00081">
    <property type="entry name" value="GDHRDH"/>
</dbReference>
<dbReference type="PANTHER" id="PTHR43618">
    <property type="entry name" value="7-ALPHA-HYDROXYSTEROID DEHYDROGENASE"/>
    <property type="match status" value="1"/>
</dbReference>
<dbReference type="SUPFAM" id="SSF51735">
    <property type="entry name" value="NAD(P)-binding Rossmann-fold domains"/>
    <property type="match status" value="1"/>
</dbReference>
<name>A0A0H2RRY4_9AGAM</name>
<evidence type="ECO:0000313" key="5">
    <source>
        <dbReference type="Proteomes" id="UP000053477"/>
    </source>
</evidence>
<sequence>MAPQENLSSKAMYDLAGRVALVTGGGTGIGLMIAQGLATNGAKVYISGRRKDVLEKAASAFKNTGDSSGSMHPLTMDCTDKSSILAAVKEIEAQEGKLHILVNNSGQTGPVSTFFNDKSAPEHKDPGTLARALFDNESFEGWSDLYAINTFSIFFVSTAFVDLLTKGNTTGGGVTSSIVNITSMSGILKLAQRHFAYNSSKAAASHLTKMLATEFALKGIPVRVNAIAPGPYASEMTMDEIVGPEETHRVSQCEVPLPAQRAGNATEMAGTIVYLVSPAGAYVNGQEIVIDGGALAVNPSTA</sequence>
<dbReference type="PANTHER" id="PTHR43618:SF4">
    <property type="entry name" value="SHORT CHAIN DEHYDROGENASE_REDUCTASE FAMILY (AFU_ORTHOLOGUE AFUA_7G04540)"/>
    <property type="match status" value="1"/>
</dbReference>
<dbReference type="Gene3D" id="3.40.50.720">
    <property type="entry name" value="NAD(P)-binding Rossmann-like Domain"/>
    <property type="match status" value="1"/>
</dbReference>
<dbReference type="InParanoid" id="A0A0H2RRY4"/>
<evidence type="ECO:0000256" key="1">
    <source>
        <dbReference type="ARBA" id="ARBA00006484"/>
    </source>
</evidence>
<dbReference type="OrthoDB" id="3819888at2759"/>
<dbReference type="AlphaFoldDB" id="A0A0H2RRY4"/>
<dbReference type="EMBL" id="KQ085982">
    <property type="protein sequence ID" value="KLO12223.1"/>
    <property type="molecule type" value="Genomic_DNA"/>
</dbReference>
<protein>
    <submittedName>
        <fullName evidence="4">Short-chain dehydrogenase</fullName>
    </submittedName>
</protein>
<keyword evidence="2" id="KW-0521">NADP</keyword>
<evidence type="ECO:0000256" key="2">
    <source>
        <dbReference type="ARBA" id="ARBA00022857"/>
    </source>
</evidence>
<dbReference type="InterPro" id="IPR002347">
    <property type="entry name" value="SDR_fam"/>
</dbReference>
<evidence type="ECO:0000256" key="3">
    <source>
        <dbReference type="ARBA" id="ARBA00023002"/>
    </source>
</evidence>
<gene>
    <name evidence="4" type="ORF">SCHPADRAFT_905338</name>
</gene>
<dbReference type="Proteomes" id="UP000053477">
    <property type="component" value="Unassembled WGS sequence"/>
</dbReference>
<dbReference type="InterPro" id="IPR052178">
    <property type="entry name" value="Sec_Metab_Biosynth_SDR"/>
</dbReference>
<accession>A0A0H2RRY4</accession>
<evidence type="ECO:0000313" key="4">
    <source>
        <dbReference type="EMBL" id="KLO12223.1"/>
    </source>
</evidence>
<proteinExistence type="inferred from homology"/>
<dbReference type="Pfam" id="PF13561">
    <property type="entry name" value="adh_short_C2"/>
    <property type="match status" value="1"/>
</dbReference>
<reference evidence="4 5" key="1">
    <citation type="submission" date="2015-04" db="EMBL/GenBank/DDBJ databases">
        <title>Complete genome sequence of Schizopora paradoxa KUC8140, a cosmopolitan wood degrader in East Asia.</title>
        <authorList>
            <consortium name="DOE Joint Genome Institute"/>
            <person name="Min B."/>
            <person name="Park H."/>
            <person name="Jang Y."/>
            <person name="Kim J.-J."/>
            <person name="Kim K.H."/>
            <person name="Pangilinan J."/>
            <person name="Lipzen A."/>
            <person name="Riley R."/>
            <person name="Grigoriev I.V."/>
            <person name="Spatafora J.W."/>
            <person name="Choi I.-G."/>
        </authorList>
    </citation>
    <scope>NUCLEOTIDE SEQUENCE [LARGE SCALE GENOMIC DNA]</scope>
    <source>
        <strain evidence="4 5">KUC8140</strain>
    </source>
</reference>
<organism evidence="4 5">
    <name type="scientific">Schizopora paradoxa</name>
    <dbReference type="NCBI Taxonomy" id="27342"/>
    <lineage>
        <taxon>Eukaryota</taxon>
        <taxon>Fungi</taxon>
        <taxon>Dikarya</taxon>
        <taxon>Basidiomycota</taxon>
        <taxon>Agaricomycotina</taxon>
        <taxon>Agaricomycetes</taxon>
        <taxon>Hymenochaetales</taxon>
        <taxon>Schizoporaceae</taxon>
        <taxon>Schizopora</taxon>
    </lineage>
</organism>
<dbReference type="PRINTS" id="PR00080">
    <property type="entry name" value="SDRFAMILY"/>
</dbReference>
<comment type="similarity">
    <text evidence="1">Belongs to the short-chain dehydrogenases/reductases (SDR) family.</text>
</comment>
<dbReference type="GO" id="GO:0016491">
    <property type="term" value="F:oxidoreductase activity"/>
    <property type="evidence" value="ECO:0007669"/>
    <property type="project" value="UniProtKB-KW"/>
</dbReference>
<dbReference type="FunFam" id="3.40.50.720:FF:000084">
    <property type="entry name" value="Short-chain dehydrogenase reductase"/>
    <property type="match status" value="1"/>
</dbReference>
<keyword evidence="3" id="KW-0560">Oxidoreductase</keyword>
<dbReference type="STRING" id="27342.A0A0H2RRY4"/>
<dbReference type="InterPro" id="IPR036291">
    <property type="entry name" value="NAD(P)-bd_dom_sf"/>
</dbReference>
<keyword evidence="5" id="KW-1185">Reference proteome</keyword>